<protein>
    <recommendedName>
        <fullName evidence="5">Secreted protein</fullName>
    </recommendedName>
</protein>
<evidence type="ECO:0000313" key="3">
    <source>
        <dbReference type="EMBL" id="GIY49488.1"/>
    </source>
</evidence>
<feature type="region of interest" description="Disordered" evidence="1">
    <location>
        <begin position="40"/>
        <end position="70"/>
    </location>
</feature>
<feature type="signal peptide" evidence="2">
    <location>
        <begin position="1"/>
        <end position="16"/>
    </location>
</feature>
<accession>A0AAV4TYG7</accession>
<evidence type="ECO:0008006" key="5">
    <source>
        <dbReference type="Google" id="ProtNLM"/>
    </source>
</evidence>
<gene>
    <name evidence="3" type="ORF">CDAR_509941</name>
</gene>
<dbReference type="AlphaFoldDB" id="A0AAV4TYG7"/>
<evidence type="ECO:0000256" key="1">
    <source>
        <dbReference type="SAM" id="MobiDB-lite"/>
    </source>
</evidence>
<feature type="chain" id="PRO_5043966236" description="Secreted protein" evidence="2">
    <location>
        <begin position="17"/>
        <end position="70"/>
    </location>
</feature>
<sequence length="70" mass="7718">MFVGLWYLFFGQASHCSSMTRQVQCSDSIVLGTEPTVVHQTGDVERGTNTGNSQNRRHYSIPASMSSSYA</sequence>
<organism evidence="3 4">
    <name type="scientific">Caerostris darwini</name>
    <dbReference type="NCBI Taxonomy" id="1538125"/>
    <lineage>
        <taxon>Eukaryota</taxon>
        <taxon>Metazoa</taxon>
        <taxon>Ecdysozoa</taxon>
        <taxon>Arthropoda</taxon>
        <taxon>Chelicerata</taxon>
        <taxon>Arachnida</taxon>
        <taxon>Araneae</taxon>
        <taxon>Araneomorphae</taxon>
        <taxon>Entelegynae</taxon>
        <taxon>Araneoidea</taxon>
        <taxon>Araneidae</taxon>
        <taxon>Caerostris</taxon>
    </lineage>
</organism>
<evidence type="ECO:0000313" key="4">
    <source>
        <dbReference type="Proteomes" id="UP001054837"/>
    </source>
</evidence>
<name>A0AAV4TYG7_9ARAC</name>
<keyword evidence="4" id="KW-1185">Reference proteome</keyword>
<proteinExistence type="predicted"/>
<dbReference type="Proteomes" id="UP001054837">
    <property type="component" value="Unassembled WGS sequence"/>
</dbReference>
<evidence type="ECO:0000256" key="2">
    <source>
        <dbReference type="SAM" id="SignalP"/>
    </source>
</evidence>
<dbReference type="EMBL" id="BPLQ01010239">
    <property type="protein sequence ID" value="GIY49488.1"/>
    <property type="molecule type" value="Genomic_DNA"/>
</dbReference>
<reference evidence="3 4" key="1">
    <citation type="submission" date="2021-06" db="EMBL/GenBank/DDBJ databases">
        <title>Caerostris darwini draft genome.</title>
        <authorList>
            <person name="Kono N."/>
            <person name="Arakawa K."/>
        </authorList>
    </citation>
    <scope>NUCLEOTIDE SEQUENCE [LARGE SCALE GENOMIC DNA]</scope>
</reference>
<comment type="caution">
    <text evidence="3">The sequence shown here is derived from an EMBL/GenBank/DDBJ whole genome shotgun (WGS) entry which is preliminary data.</text>
</comment>
<keyword evidence="2" id="KW-0732">Signal</keyword>